<evidence type="ECO:0000256" key="4">
    <source>
        <dbReference type="HAMAP-Rule" id="MF_00105"/>
    </source>
</evidence>
<dbReference type="PIRSF" id="PIRSF006092">
    <property type="entry name" value="GreA_GreB"/>
    <property type="match status" value="1"/>
</dbReference>
<dbReference type="EMBL" id="JBHTON010000019">
    <property type="protein sequence ID" value="MFD1484959.1"/>
    <property type="molecule type" value="Genomic_DNA"/>
</dbReference>
<dbReference type="InterPro" id="IPR036805">
    <property type="entry name" value="Tscrpt_elong_fac_GreA/B_N_sf"/>
</dbReference>
<feature type="domain" description="Transcription elongation factor GreA/GreB N-terminal" evidence="6">
    <location>
        <begin position="5"/>
        <end position="73"/>
    </location>
</feature>
<sequence>MQYHQITASGLAALKAQVVTLQHDRPAKIAQLKAAAALGDRSESADYSAAKRDLRHLESRLRYLDKLIRYAQVVPLPTGDQVAIGTQVTVAFAAEADQAVYRLVGPKEAGLAPDNLAADSPLGAALIGQSVGASVTVPAPAGRYTVTIVAITV</sequence>
<dbReference type="InterPro" id="IPR001437">
    <property type="entry name" value="Tscrpt_elong_fac_GreA/B_C"/>
</dbReference>
<comment type="caution">
    <text evidence="7">The sequence shown here is derived from an EMBL/GenBank/DDBJ whole genome shotgun (WGS) entry which is preliminary data.</text>
</comment>
<keyword evidence="7" id="KW-0251">Elongation factor</keyword>
<evidence type="ECO:0000256" key="3">
    <source>
        <dbReference type="ARBA" id="ARBA00023163"/>
    </source>
</evidence>
<dbReference type="InterPro" id="IPR022691">
    <property type="entry name" value="Tscrpt_elong_fac_GreA/B_N"/>
</dbReference>
<dbReference type="HAMAP" id="MF_00105">
    <property type="entry name" value="GreA_GreB"/>
    <property type="match status" value="1"/>
</dbReference>
<dbReference type="InterPro" id="IPR023459">
    <property type="entry name" value="Tscrpt_elong_fac_GreA/B_fam"/>
</dbReference>
<dbReference type="Gene3D" id="1.10.287.180">
    <property type="entry name" value="Transcription elongation factor, GreA/GreB, N-terminal domain"/>
    <property type="match status" value="1"/>
</dbReference>
<proteinExistence type="inferred from homology"/>
<dbReference type="Gene3D" id="3.10.50.30">
    <property type="entry name" value="Transcription elongation factor, GreA/GreB, C-terminal domain"/>
    <property type="match status" value="1"/>
</dbReference>
<evidence type="ECO:0000313" key="7">
    <source>
        <dbReference type="EMBL" id="MFD1484959.1"/>
    </source>
</evidence>
<evidence type="ECO:0000259" key="6">
    <source>
        <dbReference type="Pfam" id="PF03449"/>
    </source>
</evidence>
<dbReference type="Pfam" id="PF03449">
    <property type="entry name" value="GreA_GreB_N"/>
    <property type="match status" value="1"/>
</dbReference>
<evidence type="ECO:0000256" key="2">
    <source>
        <dbReference type="ARBA" id="ARBA00023125"/>
    </source>
</evidence>
<feature type="domain" description="Transcription elongation factor GreA/GreB C-terminal" evidence="5">
    <location>
        <begin position="79"/>
        <end position="152"/>
    </location>
</feature>
<dbReference type="InterPro" id="IPR036953">
    <property type="entry name" value="GreA/GreB_C_sf"/>
</dbReference>
<dbReference type="PANTHER" id="PTHR30437">
    <property type="entry name" value="TRANSCRIPTION ELONGATION FACTOR GREA"/>
    <property type="match status" value="1"/>
</dbReference>
<organism evidence="7 8">
    <name type="scientific">Lacticaseibacillus baoqingensis</name>
    <dbReference type="NCBI Taxonomy" id="2486013"/>
    <lineage>
        <taxon>Bacteria</taxon>
        <taxon>Bacillati</taxon>
        <taxon>Bacillota</taxon>
        <taxon>Bacilli</taxon>
        <taxon>Lactobacillales</taxon>
        <taxon>Lactobacillaceae</taxon>
        <taxon>Lacticaseibacillus</taxon>
    </lineage>
</organism>
<keyword evidence="3 4" id="KW-0804">Transcription</keyword>
<dbReference type="GO" id="GO:0003746">
    <property type="term" value="F:translation elongation factor activity"/>
    <property type="evidence" value="ECO:0007669"/>
    <property type="project" value="UniProtKB-KW"/>
</dbReference>
<reference evidence="8" key="1">
    <citation type="journal article" date="2019" name="Int. J. Syst. Evol. Microbiol.">
        <title>The Global Catalogue of Microorganisms (GCM) 10K type strain sequencing project: providing services to taxonomists for standard genome sequencing and annotation.</title>
        <authorList>
            <consortium name="The Broad Institute Genomics Platform"/>
            <consortium name="The Broad Institute Genome Sequencing Center for Infectious Disease"/>
            <person name="Wu L."/>
            <person name="Ma J."/>
        </authorList>
    </citation>
    <scope>NUCLEOTIDE SEQUENCE [LARGE SCALE GENOMIC DNA]</scope>
    <source>
        <strain evidence="8">CCM 8903</strain>
    </source>
</reference>
<evidence type="ECO:0000259" key="5">
    <source>
        <dbReference type="Pfam" id="PF01272"/>
    </source>
</evidence>
<dbReference type="Proteomes" id="UP001597252">
    <property type="component" value="Unassembled WGS sequence"/>
</dbReference>
<comment type="function">
    <text evidence="4">Necessary for efficient RNA polymerase transcription elongation past template-encoded arresting sites. The arresting sites in DNA have the property of trapping a certain fraction of elongating RNA polymerases that pass through, resulting in locked ternary complexes. Cleavage of the nascent transcript by cleavage factors such as GreA or GreB allows the resumption of elongation from the new 3'terminus. GreA releases sequences of 2 to 3 nucleotides.</text>
</comment>
<keyword evidence="7" id="KW-0648">Protein biosynthesis</keyword>
<dbReference type="PANTHER" id="PTHR30437:SF6">
    <property type="entry name" value="TRANSCRIPTION ELONGATION FACTOR GREB"/>
    <property type="match status" value="1"/>
</dbReference>
<name>A0ABW4E4Y8_9LACO</name>
<dbReference type="SUPFAM" id="SSF54534">
    <property type="entry name" value="FKBP-like"/>
    <property type="match status" value="1"/>
</dbReference>
<keyword evidence="1 4" id="KW-0805">Transcription regulation</keyword>
<gene>
    <name evidence="4" type="primary">greA</name>
    <name evidence="7" type="ORF">ACFQ5J_06930</name>
</gene>
<keyword evidence="2 4" id="KW-0238">DNA-binding</keyword>
<evidence type="ECO:0000256" key="1">
    <source>
        <dbReference type="ARBA" id="ARBA00023015"/>
    </source>
</evidence>
<evidence type="ECO:0000313" key="8">
    <source>
        <dbReference type="Proteomes" id="UP001597252"/>
    </source>
</evidence>
<dbReference type="RefSeq" id="WP_125748295.1">
    <property type="nucleotide sequence ID" value="NZ_JBHTON010000019.1"/>
</dbReference>
<dbReference type="InterPro" id="IPR028624">
    <property type="entry name" value="Tscrpt_elong_fac_GreA/B"/>
</dbReference>
<keyword evidence="8" id="KW-1185">Reference proteome</keyword>
<accession>A0ABW4E4Y8</accession>
<dbReference type="Pfam" id="PF01272">
    <property type="entry name" value="GreA_GreB"/>
    <property type="match status" value="1"/>
</dbReference>
<dbReference type="SUPFAM" id="SSF46557">
    <property type="entry name" value="GreA transcript cleavage protein, N-terminal domain"/>
    <property type="match status" value="1"/>
</dbReference>
<protein>
    <recommendedName>
        <fullName evidence="4">Transcription elongation factor GreA</fullName>
    </recommendedName>
    <alternativeName>
        <fullName evidence="4">Transcript cleavage factor GreA</fullName>
    </alternativeName>
</protein>
<comment type="similarity">
    <text evidence="4">Belongs to the GreA/GreB family.</text>
</comment>